<name>A0A2S3ZY21_ARTGL</name>
<dbReference type="Pfam" id="PF04024">
    <property type="entry name" value="PspC"/>
    <property type="match status" value="1"/>
</dbReference>
<evidence type="ECO:0000256" key="2">
    <source>
        <dbReference type="ARBA" id="ARBA00022475"/>
    </source>
</evidence>
<keyword evidence="5 7" id="KW-0472">Membrane</keyword>
<dbReference type="InterPro" id="IPR052027">
    <property type="entry name" value="PspC"/>
</dbReference>
<organism evidence="9 10">
    <name type="scientific">Arthrobacter glacialis</name>
    <dbReference type="NCBI Taxonomy" id="1664"/>
    <lineage>
        <taxon>Bacteria</taxon>
        <taxon>Bacillati</taxon>
        <taxon>Actinomycetota</taxon>
        <taxon>Actinomycetes</taxon>
        <taxon>Micrococcales</taxon>
        <taxon>Micrococcaceae</taxon>
        <taxon>Arthrobacter</taxon>
    </lineage>
</organism>
<dbReference type="GO" id="GO:0005886">
    <property type="term" value="C:plasma membrane"/>
    <property type="evidence" value="ECO:0007669"/>
    <property type="project" value="UniProtKB-SubCell"/>
</dbReference>
<dbReference type="InterPro" id="IPR007168">
    <property type="entry name" value="Phageshock_PspC_N"/>
</dbReference>
<feature type="transmembrane region" description="Helical" evidence="7">
    <location>
        <begin position="315"/>
        <end position="333"/>
    </location>
</feature>
<protein>
    <recommendedName>
        <fullName evidence="8">Phage shock protein PspC N-terminal domain-containing protein</fullName>
    </recommendedName>
</protein>
<evidence type="ECO:0000313" key="9">
    <source>
        <dbReference type="EMBL" id="POH74176.1"/>
    </source>
</evidence>
<feature type="transmembrane region" description="Helical" evidence="7">
    <location>
        <begin position="154"/>
        <end position="173"/>
    </location>
</feature>
<evidence type="ECO:0000259" key="8">
    <source>
        <dbReference type="Pfam" id="PF04024"/>
    </source>
</evidence>
<keyword evidence="2" id="KW-1003">Cell membrane</keyword>
<keyword evidence="3 7" id="KW-0812">Transmembrane</keyword>
<evidence type="ECO:0000256" key="5">
    <source>
        <dbReference type="ARBA" id="ARBA00023136"/>
    </source>
</evidence>
<dbReference type="PANTHER" id="PTHR33885">
    <property type="entry name" value="PHAGE SHOCK PROTEIN C"/>
    <property type="match status" value="1"/>
</dbReference>
<evidence type="ECO:0000256" key="7">
    <source>
        <dbReference type="SAM" id="Phobius"/>
    </source>
</evidence>
<dbReference type="EMBL" id="PPXC01000004">
    <property type="protein sequence ID" value="POH74176.1"/>
    <property type="molecule type" value="Genomic_DNA"/>
</dbReference>
<feature type="transmembrane region" description="Helical" evidence="7">
    <location>
        <begin position="252"/>
        <end position="273"/>
    </location>
</feature>
<evidence type="ECO:0000256" key="6">
    <source>
        <dbReference type="SAM" id="MobiDB-lite"/>
    </source>
</evidence>
<feature type="transmembrane region" description="Helical" evidence="7">
    <location>
        <begin position="285"/>
        <end position="308"/>
    </location>
</feature>
<evidence type="ECO:0000256" key="1">
    <source>
        <dbReference type="ARBA" id="ARBA00004162"/>
    </source>
</evidence>
<proteinExistence type="predicted"/>
<gene>
    <name evidence="9" type="ORF">CVS27_06300</name>
</gene>
<dbReference type="AlphaFoldDB" id="A0A2S3ZY21"/>
<feature type="domain" description="Phage shock protein PspC N-terminal" evidence="8">
    <location>
        <begin position="61"/>
        <end position="109"/>
    </location>
</feature>
<comment type="subcellular location">
    <subcellularLocation>
        <location evidence="1">Cell membrane</location>
        <topology evidence="1">Single-pass membrane protein</topology>
    </subcellularLocation>
</comment>
<evidence type="ECO:0000313" key="10">
    <source>
        <dbReference type="Proteomes" id="UP000237061"/>
    </source>
</evidence>
<evidence type="ECO:0000256" key="4">
    <source>
        <dbReference type="ARBA" id="ARBA00022989"/>
    </source>
</evidence>
<feature type="region of interest" description="Disordered" evidence="6">
    <location>
        <begin position="1"/>
        <end position="38"/>
    </location>
</feature>
<keyword evidence="4 7" id="KW-1133">Transmembrane helix</keyword>
<feature type="transmembrane region" description="Helical" evidence="7">
    <location>
        <begin position="80"/>
        <end position="107"/>
    </location>
</feature>
<comment type="caution">
    <text evidence="9">The sequence shown here is derived from an EMBL/GenBank/DDBJ whole genome shotgun (WGS) entry which is preliminary data.</text>
</comment>
<reference evidence="9 10" key="1">
    <citation type="submission" date="2018-01" db="EMBL/GenBank/DDBJ databases">
        <title>Arthrobacter sp. nov., from glaciers in China.</title>
        <authorList>
            <person name="Liu Q."/>
            <person name="Xin Y.-H."/>
        </authorList>
    </citation>
    <scope>NUCLEOTIDE SEQUENCE [LARGE SCALE GENOMIC DNA]</scope>
    <source>
        <strain evidence="9 10">HLT2-12-2</strain>
    </source>
</reference>
<evidence type="ECO:0000256" key="3">
    <source>
        <dbReference type="ARBA" id="ARBA00022692"/>
    </source>
</evidence>
<feature type="compositionally biased region" description="Basic and acidic residues" evidence="6">
    <location>
        <begin position="1"/>
        <end position="11"/>
    </location>
</feature>
<keyword evidence="10" id="KW-1185">Reference proteome</keyword>
<sequence length="461" mass="47642">MFSSRSKDHHGTMNNIQDTPDPAAGPTPAPETFAQAAPAPQPESARFFHWLRGLGVQRGPNRWVGGVCSGLATRWGIDPVIVRGLAVVLTLFFGVGLLAYGVAWALLPEPDGRIHVEEVARGRWSTGMTGASIVTFLGLVGPGQGLVWGDHDGWFPWPLFWIAAVAGIIYWAINRGKDKGPQPVHGGVNEQLTQPFGAPPYGGPQQFAAPYQAGPNAPAPAYAGQQAPFLPTQQFIPAPPKPHKPVKLTQRLSAAASLLALGLAIMVGAAVLILDATSVIDLNGYQMATAAAAAGITAGVAIIVAGLMGRAAGGVGAFAIIALLAGSLFSLPLHNGQFTPLQEMNWAPATVSSAEAGRSLVLGNATLDLTKFDDGTTLTSDVRVPLELAASTVILKVPTSIPVRIESQLAAASLTIDGQNNGGAIAEESTTDLNPDAKGYGLIITLQGAASDITVVPVAGQ</sequence>
<accession>A0A2S3ZY21</accession>
<dbReference type="PANTHER" id="PTHR33885:SF3">
    <property type="entry name" value="PHAGE SHOCK PROTEIN C"/>
    <property type="match status" value="1"/>
</dbReference>
<dbReference type="Proteomes" id="UP000237061">
    <property type="component" value="Unassembled WGS sequence"/>
</dbReference>